<dbReference type="EMBL" id="BTRK01000006">
    <property type="protein sequence ID" value="GMR61596.1"/>
    <property type="molecule type" value="Genomic_DNA"/>
</dbReference>
<sequence>MNSSSLLNRFSSLKNDYEALESMSYLENLPPELLWKIIDFVPDSAFDLRLTSRFLKYRVEEFVLQRDYITKKAIIFDKHYRIDA</sequence>
<evidence type="ECO:0000313" key="1">
    <source>
        <dbReference type="EMBL" id="GMR61596.1"/>
    </source>
</evidence>
<comment type="caution">
    <text evidence="1">The sequence shown here is derived from an EMBL/GenBank/DDBJ whole genome shotgun (WGS) entry which is preliminary data.</text>
</comment>
<evidence type="ECO:0000313" key="2">
    <source>
        <dbReference type="Proteomes" id="UP001328107"/>
    </source>
</evidence>
<accession>A0AAN5DDQ1</accession>
<evidence type="ECO:0008006" key="3">
    <source>
        <dbReference type="Google" id="ProtNLM"/>
    </source>
</evidence>
<proteinExistence type="predicted"/>
<dbReference type="Proteomes" id="UP001328107">
    <property type="component" value="Unassembled WGS sequence"/>
</dbReference>
<organism evidence="1 2">
    <name type="scientific">Pristionchus mayeri</name>
    <dbReference type="NCBI Taxonomy" id="1317129"/>
    <lineage>
        <taxon>Eukaryota</taxon>
        <taxon>Metazoa</taxon>
        <taxon>Ecdysozoa</taxon>
        <taxon>Nematoda</taxon>
        <taxon>Chromadorea</taxon>
        <taxon>Rhabditida</taxon>
        <taxon>Rhabditina</taxon>
        <taxon>Diplogasteromorpha</taxon>
        <taxon>Diplogasteroidea</taxon>
        <taxon>Neodiplogasteridae</taxon>
        <taxon>Pristionchus</taxon>
    </lineage>
</organism>
<reference evidence="2" key="1">
    <citation type="submission" date="2022-10" db="EMBL/GenBank/DDBJ databases">
        <title>Genome assembly of Pristionchus species.</title>
        <authorList>
            <person name="Yoshida K."/>
            <person name="Sommer R.J."/>
        </authorList>
    </citation>
    <scope>NUCLEOTIDE SEQUENCE [LARGE SCALE GENOMIC DNA]</scope>
    <source>
        <strain evidence="2">RS5460</strain>
    </source>
</reference>
<keyword evidence="2" id="KW-1185">Reference proteome</keyword>
<dbReference type="AlphaFoldDB" id="A0AAN5DDQ1"/>
<protein>
    <recommendedName>
        <fullName evidence="3">F-box domain-containing protein</fullName>
    </recommendedName>
</protein>
<name>A0AAN5DDQ1_9BILA</name>
<gene>
    <name evidence="1" type="ORF">PMAYCL1PPCAC_31791</name>
</gene>